<evidence type="ECO:0000313" key="2">
    <source>
        <dbReference type="Proteomes" id="UP000050791"/>
    </source>
</evidence>
<name>A0AA85BIG7_9TREM</name>
<protein>
    <recommendedName>
        <fullName evidence="4">Saposin B-type domain-containing protein</fullName>
    </recommendedName>
</protein>
<dbReference type="Proteomes" id="UP000050791">
    <property type="component" value="Unassembled WGS sequence"/>
</dbReference>
<evidence type="ECO:0000256" key="1">
    <source>
        <dbReference type="SAM" id="SignalP"/>
    </source>
</evidence>
<organism evidence="2 3">
    <name type="scientific">Schistosoma mattheei</name>
    <dbReference type="NCBI Taxonomy" id="31246"/>
    <lineage>
        <taxon>Eukaryota</taxon>
        <taxon>Metazoa</taxon>
        <taxon>Spiralia</taxon>
        <taxon>Lophotrochozoa</taxon>
        <taxon>Platyhelminthes</taxon>
        <taxon>Trematoda</taxon>
        <taxon>Digenea</taxon>
        <taxon>Strigeidida</taxon>
        <taxon>Schistosomatoidea</taxon>
        <taxon>Schistosomatidae</taxon>
        <taxon>Schistosoma</taxon>
    </lineage>
</organism>
<accession>A0AA85BIG7</accession>
<reference evidence="3" key="1">
    <citation type="submission" date="2023-11" db="UniProtKB">
        <authorList>
            <consortium name="WormBaseParasite"/>
        </authorList>
    </citation>
    <scope>IDENTIFICATION</scope>
</reference>
<feature type="signal peptide" evidence="1">
    <location>
        <begin position="1"/>
        <end position="24"/>
    </location>
</feature>
<dbReference type="SUPFAM" id="SSF47862">
    <property type="entry name" value="Saposin"/>
    <property type="match status" value="1"/>
</dbReference>
<evidence type="ECO:0000313" key="3">
    <source>
        <dbReference type="WBParaSite" id="SMTH1_59190.1"/>
    </source>
</evidence>
<evidence type="ECO:0008006" key="4">
    <source>
        <dbReference type="Google" id="ProtNLM"/>
    </source>
</evidence>
<sequence length="131" mass="14908">MFHINCVVLTSITVFLWQSNGINAKSSLKIDANEIDCDICMGVVSLGKLFLVSPIMDSIKKMLIEKFCSLPGIMTRRCIHWGYHQADEIVFHFIKQSSSKPCKYLSLCSRNISQSLTGGVQRDEFQFNHFQ</sequence>
<keyword evidence="1" id="KW-0732">Signal</keyword>
<dbReference type="InterPro" id="IPR011001">
    <property type="entry name" value="Saposin-like"/>
</dbReference>
<dbReference type="AlphaFoldDB" id="A0AA85BIG7"/>
<proteinExistence type="predicted"/>
<dbReference type="WBParaSite" id="SMTH1_59190.1">
    <property type="protein sequence ID" value="SMTH1_59190.1"/>
    <property type="gene ID" value="SMTH1_59190"/>
</dbReference>
<feature type="chain" id="PRO_5041680493" description="Saposin B-type domain-containing protein" evidence="1">
    <location>
        <begin position="25"/>
        <end position="131"/>
    </location>
</feature>